<dbReference type="EMBL" id="JARAFO010000155">
    <property type="protein sequence ID" value="MDE1454609.1"/>
    <property type="molecule type" value="Genomic_DNA"/>
</dbReference>
<evidence type="ECO:0000313" key="3">
    <source>
        <dbReference type="Proteomes" id="UP001216709"/>
    </source>
</evidence>
<evidence type="ECO:0000259" key="1">
    <source>
        <dbReference type="Pfam" id="PF13443"/>
    </source>
</evidence>
<evidence type="ECO:0000313" key="2">
    <source>
        <dbReference type="EMBL" id="MDE1454609.1"/>
    </source>
</evidence>
<dbReference type="InterPro" id="IPR001387">
    <property type="entry name" value="Cro/C1-type_HTH"/>
</dbReference>
<accession>A0AAW6KJF7</accession>
<gene>
    <name evidence="2" type="ORF">PVN32_20900</name>
</gene>
<feature type="domain" description="HTH cro/C1-type" evidence="1">
    <location>
        <begin position="11"/>
        <end position="69"/>
    </location>
</feature>
<name>A0AAW6KJF7_9BACI</name>
<dbReference type="Proteomes" id="UP001216709">
    <property type="component" value="Unassembled WGS sequence"/>
</dbReference>
<sequence>MVDFSPLFDTLKEKGMNLSDLRQVISSATQTSIKENHLQTNLKMYIGTLEKICLFLEVPVEKVIKIVPDNVEK</sequence>
<reference evidence="2" key="1">
    <citation type="submission" date="2022-12" db="EMBL/GenBank/DDBJ databases">
        <title>Draft Genome Sequences of Bacillus licheniformis and Bacillus paralicheniformis strains isolated from Irish skim milk powders.</title>
        <authorList>
            <person name="Lourenco A."/>
            <person name="Li F."/>
            <person name="Geraldine D."/>
            <person name="Tobin J.T."/>
            <person name="Butler F."/>
            <person name="Jordan K."/>
            <person name="Obrien T."/>
        </authorList>
    </citation>
    <scope>NUCLEOTIDE SEQUENCE</scope>
    <source>
        <strain evidence="2">3370</strain>
    </source>
</reference>
<proteinExistence type="predicted"/>
<comment type="caution">
    <text evidence="2">The sequence shown here is derived from an EMBL/GenBank/DDBJ whole genome shotgun (WGS) entry which is preliminary data.</text>
</comment>
<dbReference type="RefSeq" id="WP_274685665.1">
    <property type="nucleotide sequence ID" value="NZ_JARAFO010000155.1"/>
</dbReference>
<dbReference type="AlphaFoldDB" id="A0AAW6KJF7"/>
<organism evidence="2 3">
    <name type="scientific">Bacillus paralicheniformis</name>
    <dbReference type="NCBI Taxonomy" id="1648923"/>
    <lineage>
        <taxon>Bacteria</taxon>
        <taxon>Bacillati</taxon>
        <taxon>Bacillota</taxon>
        <taxon>Bacilli</taxon>
        <taxon>Bacillales</taxon>
        <taxon>Bacillaceae</taxon>
        <taxon>Bacillus</taxon>
    </lineage>
</organism>
<protein>
    <submittedName>
        <fullName evidence="2">Helix-turn-helix transcriptional regulator</fullName>
    </submittedName>
</protein>
<dbReference type="Pfam" id="PF13443">
    <property type="entry name" value="HTH_26"/>
    <property type="match status" value="1"/>
</dbReference>